<feature type="repeat" description="WD" evidence="3">
    <location>
        <begin position="1132"/>
        <end position="1164"/>
    </location>
</feature>
<feature type="repeat" description="WD" evidence="3">
    <location>
        <begin position="871"/>
        <end position="903"/>
    </location>
</feature>
<organism evidence="5 6">
    <name type="scientific">Aspergillus fijiensis CBS 313.89</name>
    <dbReference type="NCBI Taxonomy" id="1448319"/>
    <lineage>
        <taxon>Eukaryota</taxon>
        <taxon>Fungi</taxon>
        <taxon>Dikarya</taxon>
        <taxon>Ascomycota</taxon>
        <taxon>Pezizomycotina</taxon>
        <taxon>Eurotiomycetes</taxon>
        <taxon>Eurotiomycetidae</taxon>
        <taxon>Eurotiales</taxon>
        <taxon>Aspergillaceae</taxon>
        <taxon>Aspergillus</taxon>
    </lineage>
</organism>
<keyword evidence="6" id="KW-1185">Reference proteome</keyword>
<dbReference type="InterPro" id="IPR056884">
    <property type="entry name" value="NPHP3-like_N"/>
</dbReference>
<dbReference type="AlphaFoldDB" id="A0A8G1S0N7"/>
<dbReference type="VEuPathDB" id="FungiDB:BO72DRAFT_242042"/>
<dbReference type="InterPro" id="IPR001680">
    <property type="entry name" value="WD40_rpt"/>
</dbReference>
<keyword evidence="1 3" id="KW-0853">WD repeat</keyword>
<dbReference type="InterPro" id="IPR019775">
    <property type="entry name" value="WD40_repeat_CS"/>
</dbReference>
<dbReference type="CDD" id="cd00200">
    <property type="entry name" value="WD40"/>
    <property type="match status" value="1"/>
</dbReference>
<name>A0A8G1S0N7_9EURO</name>
<dbReference type="SMART" id="SM00320">
    <property type="entry name" value="WD40"/>
    <property type="match status" value="5"/>
</dbReference>
<dbReference type="Pfam" id="PF00400">
    <property type="entry name" value="WD40"/>
    <property type="match status" value="4"/>
</dbReference>
<gene>
    <name evidence="5" type="ORF">BO72DRAFT_242042</name>
</gene>
<protein>
    <submittedName>
        <fullName evidence="5">WD40 repeat-like protein</fullName>
    </submittedName>
</protein>
<feature type="repeat" description="WD" evidence="3">
    <location>
        <begin position="913"/>
        <end position="954"/>
    </location>
</feature>
<dbReference type="Gene3D" id="1.25.40.20">
    <property type="entry name" value="Ankyrin repeat-containing domain"/>
    <property type="match status" value="1"/>
</dbReference>
<dbReference type="PANTHER" id="PTHR10039:SF14">
    <property type="entry name" value="NACHT DOMAIN-CONTAINING PROTEIN"/>
    <property type="match status" value="1"/>
</dbReference>
<dbReference type="PANTHER" id="PTHR10039">
    <property type="entry name" value="AMELOGENIN"/>
    <property type="match status" value="1"/>
</dbReference>
<dbReference type="InterPro" id="IPR036322">
    <property type="entry name" value="WD40_repeat_dom_sf"/>
</dbReference>
<evidence type="ECO:0000256" key="2">
    <source>
        <dbReference type="ARBA" id="ARBA00022737"/>
    </source>
</evidence>
<dbReference type="SUPFAM" id="SSF50978">
    <property type="entry name" value="WD40 repeat-like"/>
    <property type="match status" value="1"/>
</dbReference>
<evidence type="ECO:0000256" key="3">
    <source>
        <dbReference type="PROSITE-ProRule" id="PRU00221"/>
    </source>
</evidence>
<dbReference type="SUPFAM" id="SSF52540">
    <property type="entry name" value="P-loop containing nucleoside triphosphate hydrolases"/>
    <property type="match status" value="1"/>
</dbReference>
<dbReference type="EMBL" id="KZ824626">
    <property type="protein sequence ID" value="RAK81250.1"/>
    <property type="molecule type" value="Genomic_DNA"/>
</dbReference>
<dbReference type="InterPro" id="IPR015943">
    <property type="entry name" value="WD40/YVTN_repeat-like_dom_sf"/>
</dbReference>
<dbReference type="InterPro" id="IPR007111">
    <property type="entry name" value="NACHT_NTPase"/>
</dbReference>
<dbReference type="Pfam" id="PF24883">
    <property type="entry name" value="NPHP3_N"/>
    <property type="match status" value="1"/>
</dbReference>
<evidence type="ECO:0000256" key="1">
    <source>
        <dbReference type="ARBA" id="ARBA00022574"/>
    </source>
</evidence>
<sequence>MMTNTTYQTGKNDGTFVGVNSGTITISSGQPVSFDQGLLRDLRRALFVTDPEEDRAALKLRKGDRAQGTCDWMLETDEIREWLDEENDGGSNIMWLYGNPGTGKSTMAITLTDEIAKQEPFLDGSKTLTYFFCDSADERRRTVTALLRGLLYQFQRQHSHFLNHFQDRFLERGKDLFDSFEALWSIFIRIINDESIGHKYCVIDALDECENSSQLLTQLDQYYRNLPKQHENRLHILITSRPYPEICEYLQSFRHKDLGQYHQRKQDIKQMITEKVQDLKRRKNYTARIEREVTQILLDKAEGTFLWIGIACQELSSVRVRDAVQTLQRLPRGLDSLYRELLDNAIQQGEIEKTKIIEILQFVAVAKITMTVSQLSRACRSYEDDDDEERIAFFKDDIRMCRLMVIIEGNFVRLLHKSVEDFLLGVDNDDVTQRLKAHAALSYRCISYIVNWDLNNRSTDQDFLQYSTHFWTTHAHLAKKEFSILEQHRAFYDFAASHWIKWWSIFTEGTSTICTSSFTLFHAAANWDIEALAELGLEMLVDNKMGPRSVKYDDREFKYLSHKGTPLRIAASQGHTNIIQMLLNSADMTLEINAEIIHAATKNTTRGSEILQLFLDFTKGNLLMTESILELAARNTGCGFEILQIIFSHYGDSIRPQISENVMKHAMANQENGSKLVGLIAGRFPGIMNTLATHEAFKFAISNDRDNIKLVDLLFTHASEVIISEQIVETAIPSRKNTREITLQLFSRADRASVLTERIILNAASHSTQLCQDLIRMTLETAAQSRFSAGLKHLIVSWCDVTSMNLFLHVMDSQSFINQNMIAGVKDEDAREILRTRMKLQCLPTAASTPTAESHIDSHSHRLSIRQINVIEDHTDEVWTSAFSPNGDRLASGGRDNIIRVYDCMKFVSVAQLIGHKEPVTCLAWSPKGAELISGSFNGSIRIWNAETYACLIVLNNHKSIISAISWVPDGQTFISSSYSECFCHWTKAGELLHTVKTRFSARYACIAPDGTQLIMASSHHQLEFYCLKTYSRIISHPLEANASSIAVEHDTGLALLDLGSGEMQVIDLSNGVIAQRYQCARSKGIFLTRGTFFAPHNSLILGCRENSKICVWDRHTGLLVDVLDHHKHGCVNSVSVNPANPNMFISTGDDHTVRVWEMGPRAI</sequence>
<dbReference type="OrthoDB" id="1577640at2759"/>
<dbReference type="RefSeq" id="XP_040805260.1">
    <property type="nucleotide sequence ID" value="XM_040939932.1"/>
</dbReference>
<proteinExistence type="predicted"/>
<accession>A0A8G1S0N7</accession>
<dbReference type="Gene3D" id="2.130.10.10">
    <property type="entry name" value="YVTN repeat-like/Quinoprotein amine dehydrogenase"/>
    <property type="match status" value="2"/>
</dbReference>
<dbReference type="InterPro" id="IPR027417">
    <property type="entry name" value="P-loop_NTPase"/>
</dbReference>
<reference evidence="5 6" key="1">
    <citation type="submission" date="2018-02" db="EMBL/GenBank/DDBJ databases">
        <title>The genomes of Aspergillus section Nigri reveals drivers in fungal speciation.</title>
        <authorList>
            <consortium name="DOE Joint Genome Institute"/>
            <person name="Vesth T.C."/>
            <person name="Nybo J."/>
            <person name="Theobald S."/>
            <person name="Brandl J."/>
            <person name="Frisvad J.C."/>
            <person name="Nielsen K.F."/>
            <person name="Lyhne E.K."/>
            <person name="Kogle M.E."/>
            <person name="Kuo A."/>
            <person name="Riley R."/>
            <person name="Clum A."/>
            <person name="Nolan M."/>
            <person name="Lipzen A."/>
            <person name="Salamov A."/>
            <person name="Henrissat B."/>
            <person name="Wiebenga A."/>
            <person name="De vries R.P."/>
            <person name="Grigoriev I.V."/>
            <person name="Mortensen U.H."/>
            <person name="Andersen M.R."/>
            <person name="Baker S.E."/>
        </authorList>
    </citation>
    <scope>NUCLEOTIDE SEQUENCE [LARGE SCALE GENOMIC DNA]</scope>
    <source>
        <strain evidence="5 6">CBS 313.89</strain>
    </source>
</reference>
<dbReference type="PROSITE" id="PS50837">
    <property type="entry name" value="NACHT"/>
    <property type="match status" value="1"/>
</dbReference>
<dbReference type="PROSITE" id="PS50294">
    <property type="entry name" value="WD_REPEATS_REGION"/>
    <property type="match status" value="2"/>
</dbReference>
<evidence type="ECO:0000259" key="4">
    <source>
        <dbReference type="PROSITE" id="PS50837"/>
    </source>
</evidence>
<feature type="domain" description="NACHT" evidence="4">
    <location>
        <begin position="92"/>
        <end position="242"/>
    </location>
</feature>
<keyword evidence="2" id="KW-0677">Repeat</keyword>
<evidence type="ECO:0000313" key="5">
    <source>
        <dbReference type="EMBL" id="RAK81250.1"/>
    </source>
</evidence>
<evidence type="ECO:0000313" key="6">
    <source>
        <dbReference type="Proteomes" id="UP000249789"/>
    </source>
</evidence>
<dbReference type="PROSITE" id="PS00678">
    <property type="entry name" value="WD_REPEATS_1"/>
    <property type="match status" value="1"/>
</dbReference>
<dbReference type="Proteomes" id="UP000249789">
    <property type="component" value="Unassembled WGS sequence"/>
</dbReference>
<dbReference type="InterPro" id="IPR036770">
    <property type="entry name" value="Ankyrin_rpt-contain_sf"/>
</dbReference>
<dbReference type="PROSITE" id="PS50082">
    <property type="entry name" value="WD_REPEATS_2"/>
    <property type="match status" value="3"/>
</dbReference>
<dbReference type="GeneID" id="63857265"/>
<dbReference type="Gene3D" id="3.40.50.300">
    <property type="entry name" value="P-loop containing nucleotide triphosphate hydrolases"/>
    <property type="match status" value="1"/>
</dbReference>